<dbReference type="Proteomes" id="UP000078540">
    <property type="component" value="Unassembled WGS sequence"/>
</dbReference>
<dbReference type="EMBL" id="KQ976408">
    <property type="protein sequence ID" value="KYM91159.1"/>
    <property type="molecule type" value="Genomic_DNA"/>
</dbReference>
<feature type="compositionally biased region" description="Basic and acidic residues" evidence="1">
    <location>
        <begin position="137"/>
        <end position="151"/>
    </location>
</feature>
<dbReference type="AlphaFoldDB" id="A0A195BU64"/>
<feature type="non-terminal residue" evidence="2">
    <location>
        <position position="1"/>
    </location>
</feature>
<proteinExistence type="predicted"/>
<protein>
    <submittedName>
        <fullName evidence="2">Uncharacterized protein</fullName>
    </submittedName>
</protein>
<sequence length="151" mass="16835">SLVISDLSRHGKKWLYRLLAATLSRARTLLENPVEPDDSVDWRLGGIIQERTTMSSVRRRFSPAEIKGKANLDKKPLANSKRVETTRGMKKSNGSSSNGGSDGGGRGMTILRPLCRLRNHAKVYRRSLGRSSQGLPPREDKKGWSFVCRDS</sequence>
<reference evidence="2 3" key="1">
    <citation type="submission" date="2015-09" db="EMBL/GenBank/DDBJ databases">
        <title>Atta colombica WGS genome.</title>
        <authorList>
            <person name="Nygaard S."/>
            <person name="Hu H."/>
            <person name="Boomsma J."/>
            <person name="Zhang G."/>
        </authorList>
    </citation>
    <scope>NUCLEOTIDE SEQUENCE [LARGE SCALE GENOMIC DNA]</scope>
    <source>
        <strain evidence="2">Treedump-2</strain>
        <tissue evidence="2">Whole body</tissue>
    </source>
</reference>
<feature type="region of interest" description="Disordered" evidence="1">
    <location>
        <begin position="128"/>
        <end position="151"/>
    </location>
</feature>
<gene>
    <name evidence="2" type="ORF">ALC53_01571</name>
</gene>
<feature type="compositionally biased region" description="Basic and acidic residues" evidence="1">
    <location>
        <begin position="66"/>
        <end position="87"/>
    </location>
</feature>
<organism evidence="2 3">
    <name type="scientific">Atta colombica</name>
    <dbReference type="NCBI Taxonomy" id="520822"/>
    <lineage>
        <taxon>Eukaryota</taxon>
        <taxon>Metazoa</taxon>
        <taxon>Ecdysozoa</taxon>
        <taxon>Arthropoda</taxon>
        <taxon>Hexapoda</taxon>
        <taxon>Insecta</taxon>
        <taxon>Pterygota</taxon>
        <taxon>Neoptera</taxon>
        <taxon>Endopterygota</taxon>
        <taxon>Hymenoptera</taxon>
        <taxon>Apocrita</taxon>
        <taxon>Aculeata</taxon>
        <taxon>Formicoidea</taxon>
        <taxon>Formicidae</taxon>
        <taxon>Myrmicinae</taxon>
        <taxon>Atta</taxon>
    </lineage>
</organism>
<keyword evidence="3" id="KW-1185">Reference proteome</keyword>
<accession>A0A195BU64</accession>
<feature type="region of interest" description="Disordered" evidence="1">
    <location>
        <begin position="58"/>
        <end position="109"/>
    </location>
</feature>
<evidence type="ECO:0000313" key="3">
    <source>
        <dbReference type="Proteomes" id="UP000078540"/>
    </source>
</evidence>
<evidence type="ECO:0000256" key="1">
    <source>
        <dbReference type="SAM" id="MobiDB-lite"/>
    </source>
</evidence>
<name>A0A195BU64_9HYME</name>
<evidence type="ECO:0000313" key="2">
    <source>
        <dbReference type="EMBL" id="KYM91159.1"/>
    </source>
</evidence>